<gene>
    <name evidence="1" type="ORF">C7435_2248</name>
</gene>
<protein>
    <submittedName>
        <fullName evidence="1">Uncharacterized protein Usg</fullName>
    </submittedName>
</protein>
<name>A0A495D2J5_9PROT</name>
<dbReference type="OrthoDB" id="9811054at2"/>
<reference evidence="1 2" key="1">
    <citation type="submission" date="2018-10" db="EMBL/GenBank/DDBJ databases">
        <title>Genomic Encyclopedia of Type Strains, Phase IV (KMG-IV): sequencing the most valuable type-strain genomes for metagenomic binning, comparative biology and taxonomic classification.</title>
        <authorList>
            <person name="Goeker M."/>
        </authorList>
    </citation>
    <scope>NUCLEOTIDE SEQUENCE [LARGE SCALE GENOMIC DNA]</scope>
    <source>
        <strain evidence="1 2">DSM 4734</strain>
    </source>
</reference>
<dbReference type="Proteomes" id="UP000273675">
    <property type="component" value="Unassembled WGS sequence"/>
</dbReference>
<accession>A0A495D2J5</accession>
<sequence length="72" mass="8079">MRTVDPGFLARLGGSRLTTAEQLYDMPDHPTLRPSFLCQTREFDALIDSVRIAHRGLVHRPGGRNRPPTRPG</sequence>
<proteinExistence type="predicted"/>
<evidence type="ECO:0000313" key="2">
    <source>
        <dbReference type="Proteomes" id="UP000273675"/>
    </source>
</evidence>
<dbReference type="EMBL" id="RBIM01000005">
    <property type="protein sequence ID" value="RKQ95999.1"/>
    <property type="molecule type" value="Genomic_DNA"/>
</dbReference>
<dbReference type="AlphaFoldDB" id="A0A495D2J5"/>
<dbReference type="RefSeq" id="WP_121211563.1">
    <property type="nucleotide sequence ID" value="NZ_RBIM01000005.1"/>
</dbReference>
<evidence type="ECO:0000313" key="1">
    <source>
        <dbReference type="EMBL" id="RKQ95999.1"/>
    </source>
</evidence>
<comment type="caution">
    <text evidence="1">The sequence shown here is derived from an EMBL/GenBank/DDBJ whole genome shotgun (WGS) entry which is preliminary data.</text>
</comment>
<organism evidence="1 2">
    <name type="scientific">Maricaulis maris</name>
    <dbReference type="NCBI Taxonomy" id="74318"/>
    <lineage>
        <taxon>Bacteria</taxon>
        <taxon>Pseudomonadati</taxon>
        <taxon>Pseudomonadota</taxon>
        <taxon>Alphaproteobacteria</taxon>
        <taxon>Maricaulales</taxon>
        <taxon>Maricaulaceae</taxon>
        <taxon>Maricaulis</taxon>
    </lineage>
</organism>